<dbReference type="Gene3D" id="3.30.420.280">
    <property type="match status" value="1"/>
</dbReference>
<dbReference type="Gene3D" id="3.40.50.300">
    <property type="entry name" value="P-loop containing nucleotide triphosphate hydrolases"/>
    <property type="match status" value="1"/>
</dbReference>
<accession>A0A0S0N9R9</accession>
<proteinExistence type="predicted"/>
<dbReference type="KEGG" id="vg:26637125"/>
<dbReference type="InterPro" id="IPR027417">
    <property type="entry name" value="P-loop_NTPase"/>
</dbReference>
<evidence type="ECO:0000313" key="1">
    <source>
        <dbReference type="EMBL" id="ALH23605.1"/>
    </source>
</evidence>
<dbReference type="EMBL" id="JQ067089">
    <property type="protein sequence ID" value="ALH23605.1"/>
    <property type="molecule type" value="Genomic_DNA"/>
</dbReference>
<name>A0A0S0N9R9_9CAUD</name>
<gene>
    <name evidence="1" type="primary">terL</name>
    <name evidence="1" type="ORF">PaMx28_05</name>
</gene>
<dbReference type="OrthoDB" id="2120at10239"/>
<dbReference type="RefSeq" id="YP_009210617.1">
    <property type="nucleotide sequence ID" value="NC_028931.1"/>
</dbReference>
<reference evidence="1 2" key="1">
    <citation type="journal article" date="2012" name="Appl. Environ. Microbiol.">
        <title>High Diversity and Novel Species of Pseudomonas aeruginosa Bacteriophages.</title>
        <authorList>
            <person name="Sepulveda-Robles O."/>
            <person name="Kameyama L."/>
            <person name="Guarneros G."/>
        </authorList>
    </citation>
    <scope>NUCLEOTIDE SEQUENCE [LARGE SCALE GENOMIC DNA]</scope>
</reference>
<dbReference type="Proteomes" id="UP000203193">
    <property type="component" value="Segment"/>
</dbReference>
<dbReference type="GeneID" id="26637125"/>
<organism evidence="1 2">
    <name type="scientific">Pseudomonas phage PaMx28</name>
    <dbReference type="NCBI Taxonomy" id="1175659"/>
    <lineage>
        <taxon>Viruses</taxon>
        <taxon>Duplodnaviria</taxon>
        <taxon>Heunggongvirae</taxon>
        <taxon>Uroviricota</taxon>
        <taxon>Caudoviricetes</taxon>
        <taxon>Mesyanzhinovviridae</taxon>
        <taxon>Bradleyvirinae</taxon>
        <taxon>Pamexvirus</taxon>
        <taxon>Pamexvirus PaMx28</taxon>
    </lineage>
</organism>
<evidence type="ECO:0000313" key="2">
    <source>
        <dbReference type="Proteomes" id="UP000203193"/>
    </source>
</evidence>
<keyword evidence="2" id="KW-1185">Reference proteome</keyword>
<sequence length="494" mass="55971">MKLKTPPPWELKRLKREAEAARPQVKAWIAQAGSQVLFLSSPVFETLYEGTRGPGKTDALLADFVQHVGQGYGAAWRGILFRSTYKQLSDVVAKSKAWFKLWFPGAKFNEQDYVWTFPDGAQLLLRYMSKPSDYDNYHGHAYPWIGWEELTNWATSEMYLKMFSCCRSTVPGMPRKVRATTNPYGKGHNWVKLRWQLPQMRGRIIRTAGEPDRVAIHGHISENRILLDADPDYIQRIRASASNPAQVAAWLDGSWDITSGGMFDDLWQTTVHCVPHFQVPRSWTVDRSFDWGSSKPFSVGWWAESDGTDLVLPSGRKISTVRGDLFRIGEWYGCKKGTENEGLRMLAADIAEGIKFREVAMGLAGRVKPGPADSSIFDEENGNCIAKDMQAKGVRWEKADKGPGSRKQGWQQLRKLLKGALNQDEEGNPVAGPREKPGLFVVAERCPDFVRTFVPIPRDEKDPDDVDSDVEDHIADEARYRGRFKRKEVRQGSF</sequence>
<dbReference type="Pfam" id="PF03237">
    <property type="entry name" value="Terminase_6N"/>
    <property type="match status" value="1"/>
</dbReference>
<protein>
    <submittedName>
        <fullName evidence="1">Putative terminase large subunit</fullName>
    </submittedName>
</protein>